<evidence type="ECO:0000313" key="3">
    <source>
        <dbReference type="Proteomes" id="UP000231655"/>
    </source>
</evidence>
<evidence type="ECO:0000313" key="4">
    <source>
        <dbReference type="Proteomes" id="UP000231702"/>
    </source>
</evidence>
<keyword evidence="1" id="KW-0378">Hydrolase</keyword>
<organism evidence="2 3">
    <name type="scientific">Pseudooceanicola antarcticus</name>
    <dbReference type="NCBI Taxonomy" id="1247613"/>
    <lineage>
        <taxon>Bacteria</taxon>
        <taxon>Pseudomonadati</taxon>
        <taxon>Pseudomonadota</taxon>
        <taxon>Alphaproteobacteria</taxon>
        <taxon>Rhodobacterales</taxon>
        <taxon>Paracoccaceae</taxon>
        <taxon>Pseudooceanicola</taxon>
    </lineage>
</organism>
<dbReference type="EMBL" id="PGTD01000011">
    <property type="protein sequence ID" value="PJE31029.1"/>
    <property type="molecule type" value="Genomic_DNA"/>
</dbReference>
<dbReference type="EMBL" id="OBEA01000008">
    <property type="protein sequence ID" value="SNY58907.1"/>
    <property type="molecule type" value="Genomic_DNA"/>
</dbReference>
<keyword evidence="1" id="KW-0540">Nuclease</keyword>
<dbReference type="Gene3D" id="3.60.10.10">
    <property type="entry name" value="Endonuclease/exonuclease/phosphatase"/>
    <property type="match status" value="1"/>
</dbReference>
<dbReference type="OrthoDB" id="6199360at2"/>
<dbReference type="RefSeq" id="WP_097147327.1">
    <property type="nucleotide sequence ID" value="NZ_OBEA01000008.1"/>
</dbReference>
<reference evidence="2 3" key="1">
    <citation type="submission" date="2017-09" db="EMBL/GenBank/DDBJ databases">
        <authorList>
            <person name="Ehlers B."/>
            <person name="Leendertz F.H."/>
        </authorList>
    </citation>
    <scope>NUCLEOTIDE SEQUENCE [LARGE SCALE GENOMIC DNA]</scope>
    <source>
        <strain evidence="2 3">CGMCC 1.12662</strain>
    </source>
</reference>
<protein>
    <submittedName>
        <fullName evidence="1">Endonuclease</fullName>
    </submittedName>
</protein>
<dbReference type="AlphaFoldDB" id="A0A285JGJ9"/>
<evidence type="ECO:0000313" key="2">
    <source>
        <dbReference type="EMBL" id="SNY58907.1"/>
    </source>
</evidence>
<evidence type="ECO:0000313" key="1">
    <source>
        <dbReference type="EMBL" id="PJE31029.1"/>
    </source>
</evidence>
<dbReference type="GO" id="GO:0004519">
    <property type="term" value="F:endonuclease activity"/>
    <property type="evidence" value="ECO:0007669"/>
    <property type="project" value="UniProtKB-KW"/>
</dbReference>
<proteinExistence type="predicted"/>
<dbReference type="Proteomes" id="UP000231702">
    <property type="component" value="Unassembled WGS sequence"/>
</dbReference>
<keyword evidence="1" id="KW-0255">Endonuclease</keyword>
<sequence>MKVTTWNAEWLDSHWGVVSGKYQPGQDLFPQDAPSMGEAQVRIAAVGGFIEMLAPDILFICEAPRGIEQMSGFAQAVTPGYDLIRRPPGADYEIDGRQWMWFLVRKALADQVAPELVPVESWRAFCAEGSDTIRTDGTWRVAAPRLKDFGEVKDVPVAERRTHRFYREPQILRFQWGGARHEIIGAHLKSKHVGISIPRRQAGEDLDDYIRGSKAVQRFMAEAHAARIKLSSEAQVIRAYIDRRFAQEADPSIIVLGDLNDGPGKEIMEREYLLHDLVSNLQGEVFFARKFLNHALFDQPGELRWTAQFSDDLDPQRSRNILLDHILFTQALTSGGTSPLVARARSGWVEHLAFEEAEALLGRGMLSDHRPVSLRLEPRLT</sequence>
<keyword evidence="4" id="KW-1185">Reference proteome</keyword>
<dbReference type="SUPFAM" id="SSF56219">
    <property type="entry name" value="DNase I-like"/>
    <property type="match status" value="1"/>
</dbReference>
<reference evidence="1 4" key="2">
    <citation type="journal article" date="2018" name="Int. J. Syst. Evol. Microbiol.">
        <title>Pseudooceanicola lipolyticus sp. nov., a marine alphaproteobacterium, reclassification of Oceanicola flagellatus as Pseudooceanicola flagellatus comb. nov. and emended description of the genus Pseudooceanicola.</title>
        <authorList>
            <person name="Huang M.-M."/>
            <person name="Guo L.-L."/>
            <person name="Wu Y.-H."/>
            <person name="Lai Q.-L."/>
            <person name="Shao Z.-Z."/>
            <person name="Wang C.-S."/>
            <person name="Wu M."/>
            <person name="Xu X.-W."/>
        </authorList>
    </citation>
    <scope>NUCLEOTIDE SEQUENCE [LARGE SCALE GENOMIC DNA]</scope>
    <source>
        <strain evidence="1 4">Ar-45</strain>
    </source>
</reference>
<gene>
    <name evidence="1" type="ORF">CVM39_04345</name>
    <name evidence="2" type="ORF">SAMN06297129_3641</name>
</gene>
<name>A0A285JGJ9_9RHOB</name>
<accession>A0A285JGJ9</accession>
<dbReference type="Proteomes" id="UP000231655">
    <property type="component" value="Unassembled WGS sequence"/>
</dbReference>
<dbReference type="InterPro" id="IPR036691">
    <property type="entry name" value="Endo/exonu/phosph_ase_sf"/>
</dbReference>